<organism evidence="3 4">
    <name type="scientific">Gordoniibacillus kamchatkensis</name>
    <dbReference type="NCBI Taxonomy" id="1590651"/>
    <lineage>
        <taxon>Bacteria</taxon>
        <taxon>Bacillati</taxon>
        <taxon>Bacillota</taxon>
        <taxon>Bacilli</taxon>
        <taxon>Bacillales</taxon>
        <taxon>Paenibacillaceae</taxon>
        <taxon>Gordoniibacillus</taxon>
    </lineage>
</organism>
<keyword evidence="4" id="KW-1185">Reference proteome</keyword>
<evidence type="ECO:0000313" key="3">
    <source>
        <dbReference type="EMBL" id="KIL39340.1"/>
    </source>
</evidence>
<evidence type="ECO:0000256" key="1">
    <source>
        <dbReference type="SAM" id="MobiDB-lite"/>
    </source>
</evidence>
<keyword evidence="2" id="KW-0812">Transmembrane</keyword>
<feature type="transmembrane region" description="Helical" evidence="2">
    <location>
        <begin position="61"/>
        <end position="79"/>
    </location>
</feature>
<sequence length="127" mass="14649">MIFKNSWYLIEKIASVPAKPDNPRGMRIKGPRQQLDIKKADNTAPQLVSFSLKSFTWFSPWNRAAIVYCIVFSLFIRFFEDHQNGNHKYDPQNHANGSLMSSKIRTKHCSSKQGKNQNDMTRTGKQS</sequence>
<proteinExistence type="predicted"/>
<evidence type="ECO:0000256" key="2">
    <source>
        <dbReference type="SAM" id="Phobius"/>
    </source>
</evidence>
<dbReference type="EMBL" id="JXAK01000039">
    <property type="protein sequence ID" value="KIL39340.1"/>
    <property type="molecule type" value="Genomic_DNA"/>
</dbReference>
<keyword evidence="2" id="KW-0472">Membrane</keyword>
<dbReference type="Proteomes" id="UP000031967">
    <property type="component" value="Unassembled WGS sequence"/>
</dbReference>
<feature type="compositionally biased region" description="Polar residues" evidence="1">
    <location>
        <begin position="111"/>
        <end position="127"/>
    </location>
</feature>
<protein>
    <submittedName>
        <fullName evidence="3">Uncharacterized protein</fullName>
    </submittedName>
</protein>
<comment type="caution">
    <text evidence="3">The sequence shown here is derived from an EMBL/GenBank/DDBJ whole genome shotgun (WGS) entry which is preliminary data.</text>
</comment>
<feature type="region of interest" description="Disordered" evidence="1">
    <location>
        <begin position="86"/>
        <end position="127"/>
    </location>
</feature>
<gene>
    <name evidence="3" type="ORF">SD70_20670</name>
</gene>
<feature type="compositionally biased region" description="Polar residues" evidence="1">
    <location>
        <begin position="93"/>
        <end position="103"/>
    </location>
</feature>
<name>A0ABR5AFJ7_9BACL</name>
<accession>A0ABR5AFJ7</accession>
<keyword evidence="2" id="KW-1133">Transmembrane helix</keyword>
<evidence type="ECO:0000313" key="4">
    <source>
        <dbReference type="Proteomes" id="UP000031967"/>
    </source>
</evidence>
<reference evidence="3 4" key="1">
    <citation type="submission" date="2014-12" db="EMBL/GenBank/DDBJ databases">
        <title>Draft genome sequence of Paenibacillus kamchatkensis strain B-2647.</title>
        <authorList>
            <person name="Karlyshev A.V."/>
            <person name="Kudryashova E.B."/>
        </authorList>
    </citation>
    <scope>NUCLEOTIDE SEQUENCE [LARGE SCALE GENOMIC DNA]</scope>
    <source>
        <strain evidence="3 4">VKM B-2647</strain>
    </source>
</reference>